<dbReference type="CDD" id="cd19138">
    <property type="entry name" value="AKR_YeaE"/>
    <property type="match status" value="1"/>
</dbReference>
<dbReference type="Gene3D" id="3.20.20.100">
    <property type="entry name" value="NADP-dependent oxidoreductase domain"/>
    <property type="match status" value="1"/>
</dbReference>
<dbReference type="PANTHER" id="PTHR43638:SF3">
    <property type="entry name" value="ALDEHYDE REDUCTASE"/>
    <property type="match status" value="1"/>
</dbReference>
<organism evidence="5 6">
    <name type="scientific">Manganibacter manganicus</name>
    <dbReference type="NCBI Taxonomy" id="1873176"/>
    <lineage>
        <taxon>Bacteria</taxon>
        <taxon>Pseudomonadati</taxon>
        <taxon>Pseudomonadota</taxon>
        <taxon>Alphaproteobacteria</taxon>
        <taxon>Hyphomicrobiales</taxon>
        <taxon>Phyllobacteriaceae</taxon>
        <taxon>Manganibacter</taxon>
    </lineage>
</organism>
<name>A0A1V8RTE7_9HYPH</name>
<dbReference type="Pfam" id="PF00248">
    <property type="entry name" value="Aldo_ket_red"/>
    <property type="match status" value="1"/>
</dbReference>
<evidence type="ECO:0000256" key="2">
    <source>
        <dbReference type="PIRSR" id="PIRSR000097-2"/>
    </source>
</evidence>
<dbReference type="PIRSF" id="PIRSF000097">
    <property type="entry name" value="AKR"/>
    <property type="match status" value="1"/>
</dbReference>
<dbReference type="RefSeq" id="WP_080918908.1">
    <property type="nucleotide sequence ID" value="NZ_MDET01000008.1"/>
</dbReference>
<proteinExistence type="predicted"/>
<gene>
    <name evidence="5" type="ORF">BFN67_14825</name>
</gene>
<dbReference type="AlphaFoldDB" id="A0A1V8RTE7"/>
<sequence length="280" mass="30020">MPGIRAISLAGGVDVPALGQGTWYMGDDGRHAADEVAALRLGLDLGMTLIDTAEMYANGGAEKIVREAIDGRRDDVFLVSKVLPSNASRQRTIAACEASLKRLGTDRIDLYLLHWRGGTPLAETIEAFETLQAAGKIGHWGVSNFDTDDMDELAGLAGGKAVAANQVLYNLESRGIEFDLLPTLRAARVPVMAYSPLGQGGFVDDPRLKAIAARHGVSATQVALAWVLRHDNVIAIPKAVRPEHVQANRAALDLVPTTQDIAEIDAAFAPPRRKMPLEMI</sequence>
<feature type="domain" description="NADP-dependent oxidoreductase" evidence="4">
    <location>
        <begin position="18"/>
        <end position="267"/>
    </location>
</feature>
<dbReference type="InterPro" id="IPR036812">
    <property type="entry name" value="NAD(P)_OxRdtase_dom_sf"/>
</dbReference>
<dbReference type="GO" id="GO:0016491">
    <property type="term" value="F:oxidoreductase activity"/>
    <property type="evidence" value="ECO:0007669"/>
    <property type="project" value="InterPro"/>
</dbReference>
<dbReference type="PRINTS" id="PR00069">
    <property type="entry name" value="ALDKETRDTASE"/>
</dbReference>
<dbReference type="SUPFAM" id="SSF51430">
    <property type="entry name" value="NAD(P)-linked oxidoreductase"/>
    <property type="match status" value="1"/>
</dbReference>
<feature type="binding site" evidence="2">
    <location>
        <position position="114"/>
    </location>
    <ligand>
        <name>substrate</name>
    </ligand>
</feature>
<feature type="site" description="Lowers pKa of active site Tyr" evidence="3">
    <location>
        <position position="81"/>
    </location>
</feature>
<evidence type="ECO:0000256" key="1">
    <source>
        <dbReference type="PIRSR" id="PIRSR000097-1"/>
    </source>
</evidence>
<reference evidence="5 6" key="1">
    <citation type="journal article" date="2016" name="Int. J. Syst. Evol. Microbiol.">
        <title>Pseudaminobacter manganicus sp. nov., isolated from sludge of a manganese mine.</title>
        <authorList>
            <person name="Li J."/>
            <person name="Huang J."/>
            <person name="Liao S."/>
            <person name="Wang G."/>
        </authorList>
    </citation>
    <scope>NUCLEOTIDE SEQUENCE [LARGE SCALE GENOMIC DNA]</scope>
    <source>
        <strain evidence="5 6">JH-7</strain>
    </source>
</reference>
<dbReference type="PANTHER" id="PTHR43638">
    <property type="entry name" value="OXIDOREDUCTASE, ALDO/KETO REDUCTASE FAMILY PROTEIN"/>
    <property type="match status" value="1"/>
</dbReference>
<dbReference type="Proteomes" id="UP000191905">
    <property type="component" value="Unassembled WGS sequence"/>
</dbReference>
<dbReference type="InterPro" id="IPR023210">
    <property type="entry name" value="NADP_OxRdtase_dom"/>
</dbReference>
<comment type="caution">
    <text evidence="5">The sequence shown here is derived from an EMBL/GenBank/DDBJ whole genome shotgun (WGS) entry which is preliminary data.</text>
</comment>
<evidence type="ECO:0000313" key="6">
    <source>
        <dbReference type="Proteomes" id="UP000191905"/>
    </source>
</evidence>
<accession>A0A1V8RTE7</accession>
<dbReference type="STRING" id="1873176.BFN67_14825"/>
<dbReference type="OrthoDB" id="9772407at2"/>
<feature type="active site" description="Proton donor" evidence="1">
    <location>
        <position position="56"/>
    </location>
</feature>
<dbReference type="InterPro" id="IPR020471">
    <property type="entry name" value="AKR"/>
</dbReference>
<evidence type="ECO:0000313" key="5">
    <source>
        <dbReference type="EMBL" id="OQM76394.1"/>
    </source>
</evidence>
<evidence type="ECO:0000256" key="3">
    <source>
        <dbReference type="PIRSR" id="PIRSR000097-3"/>
    </source>
</evidence>
<dbReference type="EMBL" id="MDET01000008">
    <property type="protein sequence ID" value="OQM76394.1"/>
    <property type="molecule type" value="Genomic_DNA"/>
</dbReference>
<evidence type="ECO:0000259" key="4">
    <source>
        <dbReference type="Pfam" id="PF00248"/>
    </source>
</evidence>
<keyword evidence="6" id="KW-1185">Reference proteome</keyword>
<protein>
    <submittedName>
        <fullName evidence="5">Oxidoreductase</fullName>
    </submittedName>
</protein>